<proteinExistence type="predicted"/>
<dbReference type="KEGG" id="npy:NPRO_04190"/>
<dbReference type="NCBIfam" id="TIGR02595">
    <property type="entry name" value="PEP_CTERM"/>
    <property type="match status" value="1"/>
</dbReference>
<reference evidence="1" key="1">
    <citation type="journal article" name="DNA Res.">
        <title>The physiological potential of anammox bacteria as revealed by their core genome structure.</title>
        <authorList>
            <person name="Okubo T."/>
            <person name="Toyoda A."/>
            <person name="Fukuhara K."/>
            <person name="Uchiyama I."/>
            <person name="Harigaya Y."/>
            <person name="Kuroiwa M."/>
            <person name="Suzuki T."/>
            <person name="Murakami Y."/>
            <person name="Suwa Y."/>
            <person name="Takami H."/>
        </authorList>
    </citation>
    <scope>NUCLEOTIDE SEQUENCE</scope>
    <source>
        <strain evidence="1">317325-2</strain>
    </source>
</reference>
<gene>
    <name evidence="1" type="ORF">NPRO_04190</name>
</gene>
<dbReference type="Proteomes" id="UP000662873">
    <property type="component" value="Chromosome"/>
</dbReference>
<sequence length="152" mass="15715">MAYDGIFLARYASDLPSATVAPVLKDYVNAGGNVYIAAGTGIGGSAGEAEYWNAFLNNFGLGLVGTTYNGISGSIAISSPHAIFAGVDHLYQNNGNDVVDLDGADPKNQVLVSQGGHGLYAVYDPVPEPASAVALSAGVVGLLRRRSRRLSR</sequence>
<evidence type="ECO:0000313" key="2">
    <source>
        <dbReference type="Proteomes" id="UP000662873"/>
    </source>
</evidence>
<name>A0A809SD83_9BACT</name>
<organism evidence="1 2">
    <name type="scientific">Candidatus Nitrosymbiomonas proteolyticus</name>
    <dbReference type="NCBI Taxonomy" id="2608984"/>
    <lineage>
        <taxon>Bacteria</taxon>
        <taxon>Bacillati</taxon>
        <taxon>Armatimonadota</taxon>
        <taxon>Armatimonadota incertae sedis</taxon>
        <taxon>Candidatus Nitrosymbiomonas</taxon>
    </lineage>
</organism>
<dbReference type="EMBL" id="AP021858">
    <property type="protein sequence ID" value="BBO22824.1"/>
    <property type="molecule type" value="Genomic_DNA"/>
</dbReference>
<dbReference type="InterPro" id="IPR013424">
    <property type="entry name" value="Ice-binding_C"/>
</dbReference>
<evidence type="ECO:0008006" key="3">
    <source>
        <dbReference type="Google" id="ProtNLM"/>
    </source>
</evidence>
<evidence type="ECO:0000313" key="1">
    <source>
        <dbReference type="EMBL" id="BBO22824.1"/>
    </source>
</evidence>
<protein>
    <recommendedName>
        <fullName evidence="3">PEP-CTERM protein-sorting domain-containing protein</fullName>
    </recommendedName>
</protein>
<dbReference type="AlphaFoldDB" id="A0A809SD83"/>
<accession>A0A809SD83</accession>